<dbReference type="InterPro" id="IPR024161">
    <property type="entry name" value="Znf_nanos-typ"/>
</dbReference>
<reference evidence="3" key="1">
    <citation type="journal article" date="2020" name="Nature">
        <title>Giant virus diversity and host interactions through global metagenomics.</title>
        <authorList>
            <person name="Schulz F."/>
            <person name="Roux S."/>
            <person name="Paez-Espino D."/>
            <person name="Jungbluth S."/>
            <person name="Walsh D.A."/>
            <person name="Denef V.J."/>
            <person name="McMahon K.D."/>
            <person name="Konstantinidis K.T."/>
            <person name="Eloe-Fadrosh E.A."/>
            <person name="Kyrpides N.C."/>
            <person name="Woyke T."/>
        </authorList>
    </citation>
    <scope>NUCLEOTIDE SEQUENCE</scope>
    <source>
        <strain evidence="3">GVMAG-M-3300023184-182</strain>
    </source>
</reference>
<proteinExistence type="predicted"/>
<feature type="domain" description="Nanos-type" evidence="2">
    <location>
        <begin position="11"/>
        <end position="64"/>
    </location>
</feature>
<evidence type="ECO:0000256" key="1">
    <source>
        <dbReference type="SAM" id="MobiDB-lite"/>
    </source>
</evidence>
<accession>A0A6C0HYK9</accession>
<dbReference type="Gene3D" id="4.10.60.30">
    <property type="entry name" value="Nanos, RNA-binding domain"/>
    <property type="match status" value="1"/>
</dbReference>
<name>A0A6C0HYK9_9ZZZZ</name>
<feature type="region of interest" description="Disordered" evidence="1">
    <location>
        <begin position="93"/>
        <end position="120"/>
    </location>
</feature>
<evidence type="ECO:0000313" key="3">
    <source>
        <dbReference type="EMBL" id="QHT85831.1"/>
    </source>
</evidence>
<dbReference type="InterPro" id="IPR038129">
    <property type="entry name" value="Nanos_sf"/>
</dbReference>
<dbReference type="Pfam" id="PF05741">
    <property type="entry name" value="zf-nanos"/>
    <property type="match status" value="1"/>
</dbReference>
<organism evidence="3">
    <name type="scientific">viral metagenome</name>
    <dbReference type="NCBI Taxonomy" id="1070528"/>
    <lineage>
        <taxon>unclassified sequences</taxon>
        <taxon>metagenomes</taxon>
        <taxon>organismal metagenomes</taxon>
    </lineage>
</organism>
<sequence length="216" mass="24448">MSHQSADKKFCGVCKKAGKSEKEYTSHFTRSVPGPKGIIVCPTILLAECSFCHQRGHWANEDFCPALKEKKRQQSDEQIAYAKRKHYLDNLQKQQQVPSKQPKAEDFPALGNAKPAPVNKPTMQYASMAKKEAPIRVEEPSEFTTFTVLKPTNTCVATKTEPKLFQDAVNRGIIGNFDFSIEDAAVDDEDEYDSEDEENYRGWYFTKTKAKAKTQI</sequence>
<evidence type="ECO:0000259" key="2">
    <source>
        <dbReference type="Pfam" id="PF05741"/>
    </source>
</evidence>
<protein>
    <recommendedName>
        <fullName evidence="2">Nanos-type domain-containing protein</fullName>
    </recommendedName>
</protein>
<dbReference type="EMBL" id="MN740047">
    <property type="protein sequence ID" value="QHT85831.1"/>
    <property type="molecule type" value="Genomic_DNA"/>
</dbReference>
<dbReference type="AlphaFoldDB" id="A0A6C0HYK9"/>